<dbReference type="InParanoid" id="A0A6I8NPN2"/>
<keyword evidence="3" id="KW-0597">Phosphoprotein</keyword>
<organism evidence="9 10">
    <name type="scientific">Ornithorhynchus anatinus</name>
    <name type="common">Duckbill platypus</name>
    <dbReference type="NCBI Taxonomy" id="9258"/>
    <lineage>
        <taxon>Eukaryota</taxon>
        <taxon>Metazoa</taxon>
        <taxon>Chordata</taxon>
        <taxon>Craniata</taxon>
        <taxon>Vertebrata</taxon>
        <taxon>Euteleostomi</taxon>
        <taxon>Mammalia</taxon>
        <taxon>Monotremata</taxon>
        <taxon>Ornithorhynchidae</taxon>
        <taxon>Ornithorhynchus</taxon>
    </lineage>
</organism>
<evidence type="ECO:0008006" key="11">
    <source>
        <dbReference type="Google" id="ProtNLM"/>
    </source>
</evidence>
<feature type="transmembrane region" description="Helical" evidence="8">
    <location>
        <begin position="91"/>
        <end position="112"/>
    </location>
</feature>
<dbReference type="GO" id="GO:0016020">
    <property type="term" value="C:membrane"/>
    <property type="evidence" value="ECO:0007669"/>
    <property type="project" value="UniProtKB-SubCell"/>
</dbReference>
<reference evidence="9" key="1">
    <citation type="submission" date="2025-08" db="UniProtKB">
        <authorList>
            <consortium name="Ensembl"/>
        </authorList>
    </citation>
    <scope>IDENTIFICATION</scope>
    <source>
        <strain evidence="9">Glennie</strain>
    </source>
</reference>
<evidence type="ECO:0000313" key="9">
    <source>
        <dbReference type="Ensembl" id="ENSOANP00000043050.1"/>
    </source>
</evidence>
<dbReference type="GeneTree" id="ENSGT00530000064074"/>
<gene>
    <name evidence="9" type="primary">LOC103171356</name>
</gene>
<reference evidence="9" key="2">
    <citation type="submission" date="2025-09" db="UniProtKB">
        <authorList>
            <consortium name="Ensembl"/>
        </authorList>
    </citation>
    <scope>IDENTIFICATION</scope>
    <source>
        <strain evidence="9">Glennie</strain>
    </source>
</reference>
<dbReference type="Pfam" id="PF04103">
    <property type="entry name" value="CD20"/>
    <property type="match status" value="1"/>
</dbReference>
<evidence type="ECO:0000256" key="4">
    <source>
        <dbReference type="ARBA" id="ARBA00022692"/>
    </source>
</evidence>
<feature type="transmembrane region" description="Helical" evidence="8">
    <location>
        <begin position="63"/>
        <end position="85"/>
    </location>
</feature>
<dbReference type="AlphaFoldDB" id="A0A6I8NPN2"/>
<keyword evidence="10" id="KW-1185">Reference proteome</keyword>
<dbReference type="OMA" id="KSQCLDY"/>
<dbReference type="GeneID" id="103171356"/>
<evidence type="ECO:0000256" key="5">
    <source>
        <dbReference type="ARBA" id="ARBA00022989"/>
    </source>
</evidence>
<evidence type="ECO:0000256" key="6">
    <source>
        <dbReference type="ARBA" id="ARBA00023136"/>
    </source>
</evidence>
<dbReference type="PANTHER" id="PTHR15756">
    <property type="entry name" value="LR8/HCA112"/>
    <property type="match status" value="1"/>
</dbReference>
<keyword evidence="5 8" id="KW-1133">Transmembrane helix</keyword>
<evidence type="ECO:0000256" key="7">
    <source>
        <dbReference type="SAM" id="MobiDB-lite"/>
    </source>
</evidence>
<dbReference type="RefSeq" id="XP_028934232.1">
    <property type="nucleotide sequence ID" value="XM_029078399.2"/>
</dbReference>
<evidence type="ECO:0000256" key="2">
    <source>
        <dbReference type="ARBA" id="ARBA00006022"/>
    </source>
</evidence>
<dbReference type="KEGG" id="oaa:103171356"/>
<dbReference type="OrthoDB" id="8951938at2759"/>
<keyword evidence="4 8" id="KW-0812">Transmembrane</keyword>
<name>A0A6I8NPN2_ORNAN</name>
<keyword evidence="6 8" id="KW-0472">Membrane</keyword>
<sequence length="263" mass="28351">MPPSVVKVDGLEVAAVGSEPTHINIHIHQESGVAQLLRTGSSLLPSCPLLKSTEAVRMKRAELAIGTAQIVLGSVSAALGVLFCLGTWNDVFSTGCAFWTAAVAIVTGVITIVHEKRQGGCWNVLAPVLTLASFSTAVAAIVIGVGDFRVREYYNPYICESSSQSTWPTLPPSTPDPQELWRQKICLQYLSMLSNLFLGIEALTLGVFIVLLALSLTSIGMGLRRLCCRVPEPQEEDEAEKKLLTQDSPPASPYKKPVEILHL</sequence>
<evidence type="ECO:0000256" key="8">
    <source>
        <dbReference type="SAM" id="Phobius"/>
    </source>
</evidence>
<feature type="region of interest" description="Disordered" evidence="7">
    <location>
        <begin position="237"/>
        <end position="263"/>
    </location>
</feature>
<dbReference type="Bgee" id="ENSOANG00000040463">
    <property type="expression patterns" value="Expressed in liver and 7 other cell types or tissues"/>
</dbReference>
<protein>
    <recommendedName>
        <fullName evidence="11">Transmembrane protein 176B</fullName>
    </recommendedName>
</protein>
<dbReference type="InterPro" id="IPR007237">
    <property type="entry name" value="CD20-like"/>
</dbReference>
<feature type="transmembrane region" description="Helical" evidence="8">
    <location>
        <begin position="196"/>
        <end position="216"/>
    </location>
</feature>
<proteinExistence type="inferred from homology"/>
<accession>A0A6I8NPN2</accession>
<evidence type="ECO:0000313" key="10">
    <source>
        <dbReference type="Proteomes" id="UP000002279"/>
    </source>
</evidence>
<evidence type="ECO:0000256" key="3">
    <source>
        <dbReference type="ARBA" id="ARBA00022553"/>
    </source>
</evidence>
<feature type="transmembrane region" description="Helical" evidence="8">
    <location>
        <begin position="124"/>
        <end position="146"/>
    </location>
</feature>
<dbReference type="Proteomes" id="UP000002279">
    <property type="component" value="Unplaced"/>
</dbReference>
<dbReference type="Ensembl" id="ENSOANT00000052587.1">
    <property type="protein sequence ID" value="ENSOANP00000043050.1"/>
    <property type="gene ID" value="ENSOANG00000040463.1"/>
</dbReference>
<dbReference type="PANTHER" id="PTHR15756:SF6">
    <property type="entry name" value="TRANSMEMBRANE PROTEIN 176A"/>
    <property type="match status" value="1"/>
</dbReference>
<evidence type="ECO:0000256" key="1">
    <source>
        <dbReference type="ARBA" id="ARBA00004141"/>
    </source>
</evidence>
<dbReference type="InterPro" id="IPR009281">
    <property type="entry name" value="TMEM176A/TMEM176B"/>
</dbReference>
<comment type="subcellular location">
    <subcellularLocation>
        <location evidence="1">Membrane</location>
        <topology evidence="1">Multi-pass membrane protein</topology>
    </subcellularLocation>
</comment>
<comment type="similarity">
    <text evidence="2">Belongs to the TMEM176 family.</text>
</comment>